<accession>A0A839GQG2</accession>
<evidence type="ECO:0000313" key="1">
    <source>
        <dbReference type="EMBL" id="MBA9077137.1"/>
    </source>
</evidence>
<comment type="caution">
    <text evidence="1">The sequence shown here is derived from an EMBL/GenBank/DDBJ whole genome shotgun (WGS) entry which is preliminary data.</text>
</comment>
<keyword evidence="2" id="KW-1185">Reference proteome</keyword>
<protein>
    <submittedName>
        <fullName evidence="1">Uncharacterized protein</fullName>
    </submittedName>
</protein>
<proteinExistence type="predicted"/>
<dbReference type="AlphaFoldDB" id="A0A839GQG2"/>
<organism evidence="1 2">
    <name type="scientific">Rufibacter quisquiliarum</name>
    <dbReference type="NCBI Taxonomy" id="1549639"/>
    <lineage>
        <taxon>Bacteria</taxon>
        <taxon>Pseudomonadati</taxon>
        <taxon>Bacteroidota</taxon>
        <taxon>Cytophagia</taxon>
        <taxon>Cytophagales</taxon>
        <taxon>Hymenobacteraceae</taxon>
        <taxon>Rufibacter</taxon>
    </lineage>
</organism>
<evidence type="ECO:0000313" key="2">
    <source>
        <dbReference type="Proteomes" id="UP000563094"/>
    </source>
</evidence>
<reference evidence="1 2" key="1">
    <citation type="submission" date="2020-08" db="EMBL/GenBank/DDBJ databases">
        <title>Genomic Encyclopedia of Type Strains, Phase IV (KMG-IV): sequencing the most valuable type-strain genomes for metagenomic binning, comparative biology and taxonomic classification.</title>
        <authorList>
            <person name="Goeker M."/>
        </authorList>
    </citation>
    <scope>NUCLEOTIDE SEQUENCE [LARGE SCALE GENOMIC DNA]</scope>
    <source>
        <strain evidence="1 2">DSM 29854</strain>
    </source>
</reference>
<name>A0A839GQG2_9BACT</name>
<sequence length="104" mass="11293">METVLPALIKLFAACSQPGAQVLQTSIFSRISGFMTVYHGRKTGNGLSPGFRLRLRGKRAANLPSLVSLKSLAGSLKDICTSIFRSPGWRAKPPGFRLFSQEVV</sequence>
<gene>
    <name evidence="1" type="ORF">FHS90_001848</name>
</gene>
<dbReference type="RefSeq" id="WP_153042590.1">
    <property type="nucleotide sequence ID" value="NZ_JACJIQ010000006.1"/>
</dbReference>
<dbReference type="Proteomes" id="UP000563094">
    <property type="component" value="Unassembled WGS sequence"/>
</dbReference>
<dbReference type="EMBL" id="JACJIQ010000006">
    <property type="protein sequence ID" value="MBA9077137.1"/>
    <property type="molecule type" value="Genomic_DNA"/>
</dbReference>